<protein>
    <recommendedName>
        <fullName evidence="3">DUF1806 family protein</fullName>
    </recommendedName>
</protein>
<sequence>MEMKKIVKQDVQEILTAYENTPVYLHVEITSGMYASHLDGNVFNAGTFLRNIQVEFIQATIRGGNRSKEHRVGLKLDNGGWVYVLGLTHYIEGENGEFIMHGFNGEGKLASALEISTKPFFK</sequence>
<dbReference type="EMBL" id="CCSE01000001">
    <property type="protein sequence ID" value="CEA02850.1"/>
    <property type="molecule type" value="Genomic_DNA"/>
</dbReference>
<keyword evidence="2" id="KW-1185">Reference proteome</keyword>
<dbReference type="STRING" id="1461582.BN1048_01868"/>
<evidence type="ECO:0000313" key="2">
    <source>
        <dbReference type="Proteomes" id="UP000044136"/>
    </source>
</evidence>
<dbReference type="AlphaFoldDB" id="A0A078M9B5"/>
<name>A0A078M9B5_9STAP</name>
<proteinExistence type="predicted"/>
<dbReference type="eggNOG" id="COG2120">
    <property type="taxonomic scope" value="Bacteria"/>
</dbReference>
<gene>
    <name evidence="1" type="ORF">BN1048_01868</name>
</gene>
<evidence type="ECO:0000313" key="1">
    <source>
        <dbReference type="EMBL" id="CEA02850.1"/>
    </source>
</evidence>
<dbReference type="Proteomes" id="UP000044136">
    <property type="component" value="Unassembled WGS sequence"/>
</dbReference>
<dbReference type="Pfam" id="PF08830">
    <property type="entry name" value="DUF1806"/>
    <property type="match status" value="1"/>
</dbReference>
<reference evidence="1 2" key="1">
    <citation type="submission" date="2014-07" db="EMBL/GenBank/DDBJ databases">
        <authorList>
            <person name="Urmite Genomes Urmite Genomes"/>
        </authorList>
    </citation>
    <scope>NUCLEOTIDE SEQUENCE [LARGE SCALE GENOMIC DNA]</scope>
    <source>
        <strain evidence="1 2">13MG44_air</strain>
    </source>
</reference>
<evidence type="ECO:0008006" key="3">
    <source>
        <dbReference type="Google" id="ProtNLM"/>
    </source>
</evidence>
<dbReference type="InterPro" id="IPR014934">
    <property type="entry name" value="DUF1806"/>
</dbReference>
<accession>A0A078M9B5</accession>
<dbReference type="HOGENOM" id="CLU_135679_0_0_9"/>
<dbReference type="InterPro" id="IPR036492">
    <property type="entry name" value="YojF_sf"/>
</dbReference>
<dbReference type="Gene3D" id="2.70.180.10">
    <property type="entry name" value="Hypothetical protein YojF"/>
    <property type="match status" value="1"/>
</dbReference>
<dbReference type="SUPFAM" id="SSF89442">
    <property type="entry name" value="Hypothetical protein YojF"/>
    <property type="match status" value="1"/>
</dbReference>
<organism evidence="1 2">
    <name type="scientific">Jeotgalicoccus saudimassiliensis</name>
    <dbReference type="NCBI Taxonomy" id="1461582"/>
    <lineage>
        <taxon>Bacteria</taxon>
        <taxon>Bacillati</taxon>
        <taxon>Bacillota</taxon>
        <taxon>Bacilli</taxon>
        <taxon>Bacillales</taxon>
        <taxon>Staphylococcaceae</taxon>
        <taxon>Jeotgalicoccus</taxon>
    </lineage>
</organism>